<proteinExistence type="predicted"/>
<accession>A0A7I8JL09</accession>
<dbReference type="PANTHER" id="PTHR36342:SF1">
    <property type="entry name" value="PTB DOMAIN ENGULFMENT ADAPTER"/>
    <property type="match status" value="1"/>
</dbReference>
<dbReference type="Proteomes" id="UP001189122">
    <property type="component" value="Unassembled WGS sequence"/>
</dbReference>
<organism evidence="1">
    <name type="scientific">Spirodela intermedia</name>
    <name type="common">Intermediate duckweed</name>
    <dbReference type="NCBI Taxonomy" id="51605"/>
    <lineage>
        <taxon>Eukaryota</taxon>
        <taxon>Viridiplantae</taxon>
        <taxon>Streptophyta</taxon>
        <taxon>Embryophyta</taxon>
        <taxon>Tracheophyta</taxon>
        <taxon>Spermatophyta</taxon>
        <taxon>Magnoliopsida</taxon>
        <taxon>Liliopsida</taxon>
        <taxon>Araceae</taxon>
        <taxon>Lemnoideae</taxon>
        <taxon>Spirodela</taxon>
    </lineage>
</organism>
<dbReference type="AlphaFoldDB" id="A0A7I8JL09"/>
<keyword evidence="2" id="KW-1185">Reference proteome</keyword>
<dbReference type="EMBL" id="CACRZD030000014">
    <property type="protein sequence ID" value="CAA6670839.1"/>
    <property type="molecule type" value="Genomic_DNA"/>
</dbReference>
<sequence>MRGPSGSSITASVQEGGGRDAIYVATVPLRATGGPARLLASAGYSLRLWELQHFMVIVKRHEGSSSAMRAVVFDFQPCDPENIYVAIAALSRKRVPGVILKRTLNRMPKSRCWFIGLCNSDAVEVANKFNEGWDTNLIIGTHDCRHYTNGLVGELTGKDSILERLRTKGLDS</sequence>
<evidence type="ECO:0000313" key="2">
    <source>
        <dbReference type="Proteomes" id="UP001189122"/>
    </source>
</evidence>
<name>A0A7I8JL09_SPIIN</name>
<evidence type="ECO:0000313" key="1">
    <source>
        <dbReference type="EMBL" id="CAA2631596.1"/>
    </source>
</evidence>
<dbReference type="EMBL" id="LR743601">
    <property type="protein sequence ID" value="CAA2631596.1"/>
    <property type="molecule type" value="Genomic_DNA"/>
</dbReference>
<protein>
    <submittedName>
        <fullName evidence="1">Uncharacterized protein</fullName>
    </submittedName>
</protein>
<reference evidence="1 2" key="1">
    <citation type="submission" date="2019-12" db="EMBL/GenBank/DDBJ databases">
        <authorList>
            <person name="Scholz U."/>
            <person name="Mascher M."/>
            <person name="Fiebig A."/>
        </authorList>
    </citation>
    <scope>NUCLEOTIDE SEQUENCE</scope>
</reference>
<dbReference type="PANTHER" id="PTHR36342">
    <property type="entry name" value="PTB DOMAIN ENGULFMENT ADAPTER"/>
    <property type="match status" value="1"/>
</dbReference>
<gene>
    <name evidence="1" type="ORF">SI7747_14017244</name>
</gene>